<gene>
    <name evidence="2" type="ORF">K8V15_00420</name>
</gene>
<accession>A0A921JPN4</accession>
<keyword evidence="1" id="KW-1133">Transmembrane helix</keyword>
<reference evidence="2" key="2">
    <citation type="submission" date="2021-09" db="EMBL/GenBank/DDBJ databases">
        <authorList>
            <person name="Gilroy R."/>
        </authorList>
    </citation>
    <scope>NUCLEOTIDE SEQUENCE</scope>
    <source>
        <strain evidence="2">ChiGjej3B3-7470</strain>
    </source>
</reference>
<organism evidence="2 3">
    <name type="scientific">Tessaracoccus flavescens</name>
    <dbReference type="NCBI Taxonomy" id="399497"/>
    <lineage>
        <taxon>Bacteria</taxon>
        <taxon>Bacillati</taxon>
        <taxon>Actinomycetota</taxon>
        <taxon>Actinomycetes</taxon>
        <taxon>Propionibacteriales</taxon>
        <taxon>Propionibacteriaceae</taxon>
        <taxon>Tessaracoccus</taxon>
    </lineage>
</organism>
<dbReference type="Proteomes" id="UP000712713">
    <property type="component" value="Unassembled WGS sequence"/>
</dbReference>
<evidence type="ECO:0000313" key="3">
    <source>
        <dbReference type="Proteomes" id="UP000712713"/>
    </source>
</evidence>
<keyword evidence="1" id="KW-0472">Membrane</keyword>
<protein>
    <submittedName>
        <fullName evidence="2">Uncharacterized protein</fullName>
    </submittedName>
</protein>
<keyword evidence="1" id="KW-0812">Transmembrane</keyword>
<feature type="transmembrane region" description="Helical" evidence="1">
    <location>
        <begin position="89"/>
        <end position="111"/>
    </location>
</feature>
<dbReference type="AlphaFoldDB" id="A0A921JPN4"/>
<sequence length="148" mass="15087">MSAATSFKGWLIGGLVSSLAAVVLAVAPTYPFAYAEGPDQVHSSMQSWFAPVLFGGGSWLAPIAGTAAVIAAIAGVLRYLGKSVGGRPVIGAPFVWSAIATLLAVFALALFAGRHSVLGAGVVLATAIASVCWRFANRPALPDHQARP</sequence>
<reference evidence="2" key="1">
    <citation type="journal article" date="2021" name="PeerJ">
        <title>Extensive microbial diversity within the chicken gut microbiome revealed by metagenomics and culture.</title>
        <authorList>
            <person name="Gilroy R."/>
            <person name="Ravi A."/>
            <person name="Getino M."/>
            <person name="Pursley I."/>
            <person name="Horton D.L."/>
            <person name="Alikhan N.F."/>
            <person name="Baker D."/>
            <person name="Gharbi K."/>
            <person name="Hall N."/>
            <person name="Watson M."/>
            <person name="Adriaenssens E.M."/>
            <person name="Foster-Nyarko E."/>
            <person name="Jarju S."/>
            <person name="Secka A."/>
            <person name="Antonio M."/>
            <person name="Oren A."/>
            <person name="Chaudhuri R.R."/>
            <person name="La Ragione R."/>
            <person name="Hildebrand F."/>
            <person name="Pallen M.J."/>
        </authorList>
    </citation>
    <scope>NUCLEOTIDE SEQUENCE</scope>
    <source>
        <strain evidence="2">ChiGjej3B3-7470</strain>
    </source>
</reference>
<name>A0A921JPN4_9ACTN</name>
<proteinExistence type="predicted"/>
<evidence type="ECO:0000313" key="2">
    <source>
        <dbReference type="EMBL" id="HJE50450.1"/>
    </source>
</evidence>
<feature type="transmembrane region" description="Helical" evidence="1">
    <location>
        <begin position="117"/>
        <end position="136"/>
    </location>
</feature>
<dbReference type="EMBL" id="DYZF01000012">
    <property type="protein sequence ID" value="HJE50450.1"/>
    <property type="molecule type" value="Genomic_DNA"/>
</dbReference>
<comment type="caution">
    <text evidence="2">The sequence shown here is derived from an EMBL/GenBank/DDBJ whole genome shotgun (WGS) entry which is preliminary data.</text>
</comment>
<feature type="transmembrane region" description="Helical" evidence="1">
    <location>
        <begin position="49"/>
        <end position="77"/>
    </location>
</feature>
<evidence type="ECO:0000256" key="1">
    <source>
        <dbReference type="SAM" id="Phobius"/>
    </source>
</evidence>